<organism evidence="1 2">
    <name type="scientific">Eiseniibacteriota bacterium</name>
    <dbReference type="NCBI Taxonomy" id="2212470"/>
    <lineage>
        <taxon>Bacteria</taxon>
        <taxon>Candidatus Eiseniibacteriota</taxon>
    </lineage>
</organism>
<dbReference type="Proteomes" id="UP000580839">
    <property type="component" value="Unassembled WGS sequence"/>
</dbReference>
<dbReference type="AlphaFoldDB" id="A0A849SIG4"/>
<feature type="non-terminal residue" evidence="1">
    <location>
        <position position="1"/>
    </location>
</feature>
<accession>A0A849SIG4</accession>
<dbReference type="EMBL" id="JABFRW010000102">
    <property type="protein sequence ID" value="NOT34221.1"/>
    <property type="molecule type" value="Genomic_DNA"/>
</dbReference>
<evidence type="ECO:0000313" key="2">
    <source>
        <dbReference type="Proteomes" id="UP000580839"/>
    </source>
</evidence>
<reference evidence="1 2" key="1">
    <citation type="submission" date="2020-04" db="EMBL/GenBank/DDBJ databases">
        <title>Metagenomic profiling of ammonia- and methane-oxidizing microorganisms in a Dutch drinking water treatment plant.</title>
        <authorList>
            <person name="Poghosyan L."/>
            <person name="Leucker S."/>
        </authorList>
    </citation>
    <scope>NUCLEOTIDE SEQUENCE [LARGE SCALE GENOMIC DNA]</scope>
    <source>
        <strain evidence="1">S-RSF-IL-03</strain>
    </source>
</reference>
<protein>
    <submittedName>
        <fullName evidence="1">Uncharacterized protein</fullName>
    </submittedName>
</protein>
<comment type="caution">
    <text evidence="1">The sequence shown here is derived from an EMBL/GenBank/DDBJ whole genome shotgun (WGS) entry which is preliminary data.</text>
</comment>
<gene>
    <name evidence="1" type="ORF">HOP12_08645</name>
</gene>
<proteinExistence type="predicted"/>
<sequence length="117" mass="11514">LPVAEVLARSGVPLDQALVVLPAVTLDAAGVAAIGVGGRPAVDPGEAPLAAGPRSVVFRDSAGRALALGELTCDPAASGSVTAHPQVVFPWAVRVGGGAASRAHAADPVRTAEPEVR</sequence>
<name>A0A849SIG4_UNCEI</name>
<evidence type="ECO:0000313" key="1">
    <source>
        <dbReference type="EMBL" id="NOT34221.1"/>
    </source>
</evidence>